<dbReference type="GO" id="GO:0005524">
    <property type="term" value="F:ATP binding"/>
    <property type="evidence" value="ECO:0007669"/>
    <property type="project" value="UniProtKB-KW"/>
</dbReference>
<evidence type="ECO:0000259" key="7">
    <source>
        <dbReference type="PROSITE" id="PS51158"/>
    </source>
</evidence>
<dbReference type="InterPro" id="IPR008984">
    <property type="entry name" value="SMAD_FHA_dom_sf"/>
</dbReference>
<keyword evidence="2" id="KW-0808">Transferase</keyword>
<dbReference type="GO" id="GO:0031037">
    <property type="term" value="P:myosin II filament disassembly"/>
    <property type="evidence" value="ECO:0007669"/>
    <property type="project" value="TreeGrafter"/>
</dbReference>
<dbReference type="Pfam" id="PF02816">
    <property type="entry name" value="Alpha_kinase"/>
    <property type="match status" value="1"/>
</dbReference>
<evidence type="ECO:0008006" key="9">
    <source>
        <dbReference type="Google" id="ProtNLM"/>
    </source>
</evidence>
<dbReference type="InterPro" id="IPR004166">
    <property type="entry name" value="a-kinase_dom"/>
</dbReference>
<organism evidence="8">
    <name type="scientific">Eutreptiella gymnastica</name>
    <dbReference type="NCBI Taxonomy" id="73025"/>
    <lineage>
        <taxon>Eukaryota</taxon>
        <taxon>Discoba</taxon>
        <taxon>Euglenozoa</taxon>
        <taxon>Euglenida</taxon>
        <taxon>Spirocuta</taxon>
        <taxon>Euglenophyceae</taxon>
        <taxon>Eutreptiales</taxon>
        <taxon>Eutreptiaceae</taxon>
        <taxon>Eutreptiella</taxon>
    </lineage>
</organism>
<dbReference type="SUPFAM" id="SSF49879">
    <property type="entry name" value="SMAD/FHA domain"/>
    <property type="match status" value="1"/>
</dbReference>
<keyword evidence="4" id="KW-0418">Kinase</keyword>
<dbReference type="Pfam" id="PF00498">
    <property type="entry name" value="FHA"/>
    <property type="match status" value="1"/>
</dbReference>
<dbReference type="GO" id="GO:1903013">
    <property type="term" value="P:response to differentiation-inducing factor 1"/>
    <property type="evidence" value="ECO:0007669"/>
    <property type="project" value="TreeGrafter"/>
</dbReference>
<dbReference type="SUPFAM" id="SSF56112">
    <property type="entry name" value="Protein kinase-like (PK-like)"/>
    <property type="match status" value="1"/>
</dbReference>
<dbReference type="Gene3D" id="3.20.200.10">
    <property type="entry name" value="MHCK/EF2 kinase"/>
    <property type="match status" value="1"/>
</dbReference>
<dbReference type="InterPro" id="IPR000253">
    <property type="entry name" value="FHA_dom"/>
</dbReference>
<accession>A0A7S1NSJ1</accession>
<dbReference type="PROSITE" id="PS50006">
    <property type="entry name" value="FHA_DOMAIN"/>
    <property type="match status" value="1"/>
</dbReference>
<dbReference type="SMART" id="SM00811">
    <property type="entry name" value="Alpha_kinase"/>
    <property type="match status" value="1"/>
</dbReference>
<feature type="domain" description="FHA" evidence="6">
    <location>
        <begin position="31"/>
        <end position="87"/>
    </location>
</feature>
<dbReference type="Gene3D" id="3.30.200.20">
    <property type="entry name" value="Phosphorylase Kinase, domain 1"/>
    <property type="match status" value="2"/>
</dbReference>
<protein>
    <recommendedName>
        <fullName evidence="9">Alpha-type protein kinase domain-containing protein</fullName>
    </recommendedName>
</protein>
<evidence type="ECO:0000259" key="6">
    <source>
        <dbReference type="PROSITE" id="PS50006"/>
    </source>
</evidence>
<evidence type="ECO:0000256" key="4">
    <source>
        <dbReference type="ARBA" id="ARBA00022777"/>
    </source>
</evidence>
<keyword evidence="1" id="KW-0723">Serine/threonine-protein kinase</keyword>
<dbReference type="AlphaFoldDB" id="A0A7S1NSJ1"/>
<dbReference type="PROSITE" id="PS51158">
    <property type="entry name" value="ALPHA_KINASE"/>
    <property type="match status" value="1"/>
</dbReference>
<reference evidence="8" key="1">
    <citation type="submission" date="2021-01" db="EMBL/GenBank/DDBJ databases">
        <authorList>
            <person name="Corre E."/>
            <person name="Pelletier E."/>
            <person name="Niang G."/>
            <person name="Scheremetjew M."/>
            <person name="Finn R."/>
            <person name="Kale V."/>
            <person name="Holt S."/>
            <person name="Cochrane G."/>
            <person name="Meng A."/>
            <person name="Brown T."/>
            <person name="Cohen L."/>
        </authorList>
    </citation>
    <scope>NUCLEOTIDE SEQUENCE</scope>
    <source>
        <strain evidence="8">NIES-381</strain>
    </source>
</reference>
<dbReference type="GO" id="GO:0004674">
    <property type="term" value="F:protein serine/threonine kinase activity"/>
    <property type="evidence" value="ECO:0007669"/>
    <property type="project" value="UniProtKB-KW"/>
</dbReference>
<evidence type="ECO:0000256" key="5">
    <source>
        <dbReference type="ARBA" id="ARBA00022840"/>
    </source>
</evidence>
<keyword evidence="3" id="KW-0547">Nucleotide-binding</keyword>
<gene>
    <name evidence="8" type="ORF">EGYM00392_LOCUS48691</name>
</gene>
<dbReference type="SMART" id="SM00240">
    <property type="entry name" value="FHA"/>
    <property type="match status" value="1"/>
</dbReference>
<dbReference type="SUPFAM" id="SSF47473">
    <property type="entry name" value="EF-hand"/>
    <property type="match status" value="1"/>
</dbReference>
<dbReference type="Gene3D" id="1.10.238.10">
    <property type="entry name" value="EF-hand"/>
    <property type="match status" value="1"/>
</dbReference>
<dbReference type="CDD" id="cd00060">
    <property type="entry name" value="FHA"/>
    <property type="match status" value="1"/>
</dbReference>
<dbReference type="Gene3D" id="2.60.200.20">
    <property type="match status" value="1"/>
</dbReference>
<dbReference type="InterPro" id="IPR051852">
    <property type="entry name" value="Alpha-type_PK"/>
</dbReference>
<evidence type="ECO:0000256" key="2">
    <source>
        <dbReference type="ARBA" id="ARBA00022679"/>
    </source>
</evidence>
<keyword evidence="5" id="KW-0067">ATP-binding</keyword>
<dbReference type="PANTHER" id="PTHR45992:SF2">
    <property type="entry name" value="EUKARYOTIC ELONGATION FACTOR 2 KINASE"/>
    <property type="match status" value="1"/>
</dbReference>
<dbReference type="PANTHER" id="PTHR45992">
    <property type="entry name" value="EUKARYOTIC ELONGATION FACTOR 2 KINASE-RELATED"/>
    <property type="match status" value="1"/>
</dbReference>
<dbReference type="InterPro" id="IPR011009">
    <property type="entry name" value="Kinase-like_dom_sf"/>
</dbReference>
<dbReference type="CDD" id="cd16968">
    <property type="entry name" value="Alpha_kinase_MHCK_like"/>
    <property type="match status" value="1"/>
</dbReference>
<evidence type="ECO:0000256" key="1">
    <source>
        <dbReference type="ARBA" id="ARBA00022527"/>
    </source>
</evidence>
<feature type="domain" description="Alpha-type protein kinase" evidence="7">
    <location>
        <begin position="199"/>
        <end position="403"/>
    </location>
</feature>
<evidence type="ECO:0000256" key="3">
    <source>
        <dbReference type="ARBA" id="ARBA00022741"/>
    </source>
</evidence>
<dbReference type="EMBL" id="HBGA01131379">
    <property type="protein sequence ID" value="CAD9037532.1"/>
    <property type="molecule type" value="Transcribed_RNA"/>
</dbReference>
<proteinExistence type="predicted"/>
<evidence type="ECO:0000313" key="8">
    <source>
        <dbReference type="EMBL" id="CAD9037532.1"/>
    </source>
</evidence>
<dbReference type="InterPro" id="IPR011992">
    <property type="entry name" value="EF-hand-dom_pair"/>
</dbReference>
<name>A0A7S1NSJ1_9EUGL</name>
<sequence length="517" mass="58768">MPEDYAELNLVDQTKTDPGIPRNIPCCRPTLRLGRVEHPDFADVGIKSAKFEPMVSRRHATIKKGYDSWAIIDNKSTNGVMINSKRIPVESPQVLHDGDIITFGTEQSDLVYTFEINRRRGGCGQQEQVDQEMKQLKALATDGWLNKEEYQNARQAIHDKGAPAKWMSWEQTPRKTADIHGIGRSDLQAVGTERALKYDYNFHKRIWQKSVILISMEERPFDKGAMRECYRMKDYSKPEGENNYVAKIAKNGDEPQHTYFLDIEMHALCQYFASEFNAMNPPKRVEFVDAGLIECIERPNSPLFAIEPFMKGKYIKHNNNWGFVSPDDRNTPQAFSHFTYTHSNGFYLVVDIQGVGDRYTDPQVHSKDAQGFGKGNMGLKGINRFFATHECNSICCHLGIDTNRKKKEKDVGTRAVPAKARAGYATSGPAANGRVEGPYHIPESDLVDLNLSREQLDNIIQKFKAYDNGTGFMAKTDLVVLCRDLEYKITPQDLGRVPVNADGYISFTNFLNWWRGM</sequence>